<reference evidence="2" key="1">
    <citation type="submission" date="2018-06" db="EMBL/GenBank/DDBJ databases">
        <authorList>
            <person name="Zhirakovskaya E."/>
        </authorList>
    </citation>
    <scope>NUCLEOTIDE SEQUENCE</scope>
</reference>
<gene>
    <name evidence="2" type="ORF">MNBD_BACTEROID07-1037</name>
</gene>
<feature type="non-terminal residue" evidence="2">
    <location>
        <position position="342"/>
    </location>
</feature>
<dbReference type="AlphaFoldDB" id="A0A3B0UAY1"/>
<dbReference type="InterPro" id="IPR011250">
    <property type="entry name" value="OMP/PagP_B-barrel"/>
</dbReference>
<feature type="region of interest" description="Disordered" evidence="1">
    <location>
        <begin position="247"/>
        <end position="270"/>
    </location>
</feature>
<dbReference type="SUPFAM" id="SSF56925">
    <property type="entry name" value="OMPA-like"/>
    <property type="match status" value="1"/>
</dbReference>
<sequence length="342" mass="38959">MKARLMKMPRLFVLIMIILFFETSGVLAQELNTYSGNSFKDNWAVQLQPGFSQFYGDASNHNYFQKLRGEIGIYAGMSVRKMIIPAVGVGIDFAYAGLKSYKNQKTDGTKVDFRLSGNYSDANLFVYINFNHLFAGYKSGRRFTFYGILGAGWAFWNSALTDRITGLTIKSGSKSGNYTYKNNAFVVPVGAGLNYRINNHWGINLGGILRTVFSNDVDVWHDGFKYDQIFSTNVGITYHIRQSWGKSSRSSKRYRQRRQPRQKSYYRKKERRTKPAIPIYNYDQVNVASVPVKPARQPQITEPESAPVKKTKPVAQGIEFRVQIMAITKPLHNASGLQTRYH</sequence>
<proteinExistence type="predicted"/>
<evidence type="ECO:0000256" key="1">
    <source>
        <dbReference type="SAM" id="MobiDB-lite"/>
    </source>
</evidence>
<accession>A0A3B0UAY1</accession>
<feature type="compositionally biased region" description="Basic residues" evidence="1">
    <location>
        <begin position="249"/>
        <end position="270"/>
    </location>
</feature>
<protein>
    <recommendedName>
        <fullName evidence="3">Outer membrane protein beta-barrel domain-containing protein</fullName>
    </recommendedName>
</protein>
<dbReference type="EMBL" id="UOET01000135">
    <property type="protein sequence ID" value="VAW27608.1"/>
    <property type="molecule type" value="Genomic_DNA"/>
</dbReference>
<evidence type="ECO:0008006" key="3">
    <source>
        <dbReference type="Google" id="ProtNLM"/>
    </source>
</evidence>
<name>A0A3B0UAY1_9ZZZZ</name>
<evidence type="ECO:0000313" key="2">
    <source>
        <dbReference type="EMBL" id="VAW27608.1"/>
    </source>
</evidence>
<organism evidence="2">
    <name type="scientific">hydrothermal vent metagenome</name>
    <dbReference type="NCBI Taxonomy" id="652676"/>
    <lineage>
        <taxon>unclassified sequences</taxon>
        <taxon>metagenomes</taxon>
        <taxon>ecological metagenomes</taxon>
    </lineage>
</organism>